<evidence type="ECO:0000313" key="2">
    <source>
        <dbReference type="Proteomes" id="UP000034562"/>
    </source>
</evidence>
<dbReference type="EMBL" id="LBZK01000041">
    <property type="protein sequence ID" value="KKR69603.1"/>
    <property type="molecule type" value="Genomic_DNA"/>
</dbReference>
<protein>
    <submittedName>
        <fullName evidence="1">Uncharacterized protein</fullName>
    </submittedName>
</protein>
<comment type="caution">
    <text evidence="1">The sequence shown here is derived from an EMBL/GenBank/DDBJ whole genome shotgun (WGS) entry which is preliminary data.</text>
</comment>
<gene>
    <name evidence="1" type="ORF">UU12_C0041G0004</name>
</gene>
<name>A0A0G0SXT3_9BACT</name>
<reference evidence="1 2" key="1">
    <citation type="journal article" date="2015" name="Nature">
        <title>rRNA introns, odd ribosomes, and small enigmatic genomes across a large radiation of phyla.</title>
        <authorList>
            <person name="Brown C.T."/>
            <person name="Hug L.A."/>
            <person name="Thomas B.C."/>
            <person name="Sharon I."/>
            <person name="Castelle C.J."/>
            <person name="Singh A."/>
            <person name="Wilkins M.J."/>
            <person name="Williams K.H."/>
            <person name="Banfield J.F."/>
        </authorList>
    </citation>
    <scope>NUCLEOTIDE SEQUENCE [LARGE SCALE GENOMIC DNA]</scope>
</reference>
<sequence length="43" mass="4778">MDDHQTLKSVQGLTEPGLLTSKVKSTHESGYFFGEIILVPNIF</sequence>
<organism evidence="1 2">
    <name type="scientific">Candidatus Woesebacteria bacterium GW2011_GWA2_40_7b</name>
    <dbReference type="NCBI Taxonomy" id="1618563"/>
    <lineage>
        <taxon>Bacteria</taxon>
        <taxon>Candidatus Woeseibacteriota</taxon>
    </lineage>
</organism>
<accession>A0A0G0SXT3</accession>
<proteinExistence type="predicted"/>
<dbReference type="AlphaFoldDB" id="A0A0G0SXT3"/>
<dbReference type="Proteomes" id="UP000034562">
    <property type="component" value="Unassembled WGS sequence"/>
</dbReference>
<evidence type="ECO:0000313" key="1">
    <source>
        <dbReference type="EMBL" id="KKR69603.1"/>
    </source>
</evidence>